<dbReference type="AlphaFoldDB" id="A0A5C3KFD6"/>
<evidence type="ECO:0000313" key="2">
    <source>
        <dbReference type="EMBL" id="TFK18465.1"/>
    </source>
</evidence>
<keyword evidence="3" id="KW-1185">Reference proteome</keyword>
<dbReference type="Proteomes" id="UP000307440">
    <property type="component" value="Unassembled WGS sequence"/>
</dbReference>
<protein>
    <submittedName>
        <fullName evidence="2">Uncharacterized protein</fullName>
    </submittedName>
</protein>
<sequence length="195" mass="21184">MSAPAEDSHRKVEEKGNRNSIKLKASKGLDTRQHQPNGFGAVSNAVPTVQASVPVDLPYTSAEPGLPAVAVDRNGLQRTDMISDIVSHPSSLSQSLHHPRSKLKVIPEINPRPGHSPSKSNSVISTEGIRRISGFGSPSDLHELFERSKQCYEKGNLLPGNRFDGESQLTPHNRQNHNNSPTLNGVDQDSVTPHK</sequence>
<organism evidence="2 3">
    <name type="scientific">Coprinopsis marcescibilis</name>
    <name type="common">Agaric fungus</name>
    <name type="synonym">Psathyrella marcescibilis</name>
    <dbReference type="NCBI Taxonomy" id="230819"/>
    <lineage>
        <taxon>Eukaryota</taxon>
        <taxon>Fungi</taxon>
        <taxon>Dikarya</taxon>
        <taxon>Basidiomycota</taxon>
        <taxon>Agaricomycotina</taxon>
        <taxon>Agaricomycetes</taxon>
        <taxon>Agaricomycetidae</taxon>
        <taxon>Agaricales</taxon>
        <taxon>Agaricineae</taxon>
        <taxon>Psathyrellaceae</taxon>
        <taxon>Coprinopsis</taxon>
    </lineage>
</organism>
<evidence type="ECO:0000256" key="1">
    <source>
        <dbReference type="SAM" id="MobiDB-lite"/>
    </source>
</evidence>
<feature type="compositionally biased region" description="Basic and acidic residues" evidence="1">
    <location>
        <begin position="1"/>
        <end position="17"/>
    </location>
</feature>
<feature type="region of interest" description="Disordered" evidence="1">
    <location>
        <begin position="155"/>
        <end position="195"/>
    </location>
</feature>
<proteinExistence type="predicted"/>
<feature type="compositionally biased region" description="Polar residues" evidence="1">
    <location>
        <begin position="167"/>
        <end position="195"/>
    </location>
</feature>
<accession>A0A5C3KFD6</accession>
<name>A0A5C3KFD6_COPMA</name>
<feature type="region of interest" description="Disordered" evidence="1">
    <location>
        <begin position="1"/>
        <end position="43"/>
    </location>
</feature>
<dbReference type="EMBL" id="ML210398">
    <property type="protein sequence ID" value="TFK18465.1"/>
    <property type="molecule type" value="Genomic_DNA"/>
</dbReference>
<evidence type="ECO:0000313" key="3">
    <source>
        <dbReference type="Proteomes" id="UP000307440"/>
    </source>
</evidence>
<gene>
    <name evidence="2" type="ORF">FA15DRAFT_252908</name>
</gene>
<reference evidence="2 3" key="1">
    <citation type="journal article" date="2019" name="Nat. Ecol. Evol.">
        <title>Megaphylogeny resolves global patterns of mushroom evolution.</title>
        <authorList>
            <person name="Varga T."/>
            <person name="Krizsan K."/>
            <person name="Foldi C."/>
            <person name="Dima B."/>
            <person name="Sanchez-Garcia M."/>
            <person name="Sanchez-Ramirez S."/>
            <person name="Szollosi G.J."/>
            <person name="Szarkandi J.G."/>
            <person name="Papp V."/>
            <person name="Albert L."/>
            <person name="Andreopoulos W."/>
            <person name="Angelini C."/>
            <person name="Antonin V."/>
            <person name="Barry K.W."/>
            <person name="Bougher N.L."/>
            <person name="Buchanan P."/>
            <person name="Buyck B."/>
            <person name="Bense V."/>
            <person name="Catcheside P."/>
            <person name="Chovatia M."/>
            <person name="Cooper J."/>
            <person name="Damon W."/>
            <person name="Desjardin D."/>
            <person name="Finy P."/>
            <person name="Geml J."/>
            <person name="Haridas S."/>
            <person name="Hughes K."/>
            <person name="Justo A."/>
            <person name="Karasinski D."/>
            <person name="Kautmanova I."/>
            <person name="Kiss B."/>
            <person name="Kocsube S."/>
            <person name="Kotiranta H."/>
            <person name="LaButti K.M."/>
            <person name="Lechner B.E."/>
            <person name="Liimatainen K."/>
            <person name="Lipzen A."/>
            <person name="Lukacs Z."/>
            <person name="Mihaltcheva S."/>
            <person name="Morgado L.N."/>
            <person name="Niskanen T."/>
            <person name="Noordeloos M.E."/>
            <person name="Ohm R.A."/>
            <person name="Ortiz-Santana B."/>
            <person name="Ovrebo C."/>
            <person name="Racz N."/>
            <person name="Riley R."/>
            <person name="Savchenko A."/>
            <person name="Shiryaev A."/>
            <person name="Soop K."/>
            <person name="Spirin V."/>
            <person name="Szebenyi C."/>
            <person name="Tomsovsky M."/>
            <person name="Tulloss R.E."/>
            <person name="Uehling J."/>
            <person name="Grigoriev I.V."/>
            <person name="Vagvolgyi C."/>
            <person name="Papp T."/>
            <person name="Martin F.M."/>
            <person name="Miettinen O."/>
            <person name="Hibbett D.S."/>
            <person name="Nagy L.G."/>
        </authorList>
    </citation>
    <scope>NUCLEOTIDE SEQUENCE [LARGE SCALE GENOMIC DNA]</scope>
    <source>
        <strain evidence="2 3">CBS 121175</strain>
    </source>
</reference>